<feature type="compositionally biased region" description="Low complexity" evidence="1">
    <location>
        <begin position="2637"/>
        <end position="2648"/>
    </location>
</feature>
<evidence type="ECO:0000313" key="3">
    <source>
        <dbReference type="Proteomes" id="UP000007259"/>
    </source>
</evidence>
<feature type="compositionally biased region" description="Polar residues" evidence="1">
    <location>
        <begin position="4624"/>
        <end position="4645"/>
    </location>
</feature>
<feature type="compositionally biased region" description="Acidic residues" evidence="1">
    <location>
        <begin position="1688"/>
        <end position="1697"/>
    </location>
</feature>
<feature type="compositionally biased region" description="Polar residues" evidence="1">
    <location>
        <begin position="582"/>
        <end position="591"/>
    </location>
</feature>
<feature type="compositionally biased region" description="Low complexity" evidence="1">
    <location>
        <begin position="205"/>
        <end position="235"/>
    </location>
</feature>
<feature type="region of interest" description="Disordered" evidence="1">
    <location>
        <begin position="5854"/>
        <end position="5911"/>
    </location>
</feature>
<accession>E9AR71</accession>
<feature type="region of interest" description="Disordered" evidence="1">
    <location>
        <begin position="3622"/>
        <end position="3680"/>
    </location>
</feature>
<dbReference type="Gene3D" id="1.25.10.10">
    <property type="entry name" value="Leucine-rich Repeat Variant"/>
    <property type="match status" value="1"/>
</dbReference>
<dbReference type="VEuPathDB" id="TriTrypDB:LmxM.17.0990"/>
<feature type="compositionally biased region" description="Low complexity" evidence="1">
    <location>
        <begin position="667"/>
        <end position="682"/>
    </location>
</feature>
<feature type="compositionally biased region" description="Low complexity" evidence="1">
    <location>
        <begin position="1453"/>
        <end position="1469"/>
    </location>
</feature>
<feature type="compositionally biased region" description="Low complexity" evidence="1">
    <location>
        <begin position="3333"/>
        <end position="3343"/>
    </location>
</feature>
<feature type="region of interest" description="Disordered" evidence="1">
    <location>
        <begin position="620"/>
        <end position="641"/>
    </location>
</feature>
<feature type="compositionally biased region" description="Low complexity" evidence="1">
    <location>
        <begin position="3115"/>
        <end position="3140"/>
    </location>
</feature>
<dbReference type="PANTHER" id="PTHR13361">
    <property type="entry name" value="WW DOMAIN-BINDING PROTEIN 11"/>
    <property type="match status" value="1"/>
</dbReference>
<feature type="compositionally biased region" description="Low complexity" evidence="1">
    <location>
        <begin position="56"/>
        <end position="65"/>
    </location>
</feature>
<organism evidence="2 3">
    <name type="scientific">Leishmania mexicana (strain MHOM/GT/2001/U1103)</name>
    <dbReference type="NCBI Taxonomy" id="929439"/>
    <lineage>
        <taxon>Eukaryota</taxon>
        <taxon>Discoba</taxon>
        <taxon>Euglenozoa</taxon>
        <taxon>Kinetoplastea</taxon>
        <taxon>Metakinetoplastina</taxon>
        <taxon>Trypanosomatida</taxon>
        <taxon>Trypanosomatidae</taxon>
        <taxon>Leishmaniinae</taxon>
        <taxon>Leishmania</taxon>
    </lineage>
</organism>
<feature type="region of interest" description="Disordered" evidence="1">
    <location>
        <begin position="4928"/>
        <end position="5034"/>
    </location>
</feature>
<keyword evidence="3" id="KW-1185">Reference proteome</keyword>
<feature type="compositionally biased region" description="Low complexity" evidence="1">
    <location>
        <begin position="2602"/>
        <end position="2617"/>
    </location>
</feature>
<feature type="compositionally biased region" description="Low complexity" evidence="1">
    <location>
        <begin position="5877"/>
        <end position="5900"/>
    </location>
</feature>
<dbReference type="SUPFAM" id="SSF48371">
    <property type="entry name" value="ARM repeat"/>
    <property type="match status" value="1"/>
</dbReference>
<feature type="region of interest" description="Disordered" evidence="1">
    <location>
        <begin position="5588"/>
        <end position="5622"/>
    </location>
</feature>
<feature type="region of interest" description="Disordered" evidence="1">
    <location>
        <begin position="5422"/>
        <end position="5522"/>
    </location>
</feature>
<feature type="compositionally biased region" description="Low complexity" evidence="1">
    <location>
        <begin position="1763"/>
        <end position="1773"/>
    </location>
</feature>
<feature type="compositionally biased region" description="Basic and acidic residues" evidence="1">
    <location>
        <begin position="4718"/>
        <end position="4741"/>
    </location>
</feature>
<feature type="region of interest" description="Disordered" evidence="1">
    <location>
        <begin position="3714"/>
        <end position="3740"/>
    </location>
</feature>
<feature type="compositionally biased region" description="Low complexity" evidence="1">
    <location>
        <begin position="2458"/>
        <end position="2469"/>
    </location>
</feature>
<feature type="region of interest" description="Disordered" evidence="1">
    <location>
        <begin position="665"/>
        <end position="705"/>
    </location>
</feature>
<dbReference type="Proteomes" id="UP000007259">
    <property type="component" value="Chromosome 17"/>
</dbReference>
<feature type="compositionally biased region" description="Basic and acidic residues" evidence="1">
    <location>
        <begin position="3228"/>
        <end position="3240"/>
    </location>
</feature>
<feature type="region of interest" description="Disordered" evidence="1">
    <location>
        <begin position="3474"/>
        <end position="3510"/>
    </location>
</feature>
<feature type="compositionally biased region" description="Polar residues" evidence="1">
    <location>
        <begin position="3492"/>
        <end position="3510"/>
    </location>
</feature>
<feature type="compositionally biased region" description="Polar residues" evidence="1">
    <location>
        <begin position="1409"/>
        <end position="1428"/>
    </location>
</feature>
<feature type="compositionally biased region" description="Low complexity" evidence="1">
    <location>
        <begin position="5499"/>
        <end position="5511"/>
    </location>
</feature>
<protein>
    <submittedName>
        <fullName evidence="2">Uncharacterized protein</fullName>
    </submittedName>
</protein>
<dbReference type="OrthoDB" id="266194at2759"/>
<feature type="region of interest" description="Disordered" evidence="1">
    <location>
        <begin position="5951"/>
        <end position="5971"/>
    </location>
</feature>
<feature type="compositionally biased region" description="Polar residues" evidence="1">
    <location>
        <begin position="3714"/>
        <end position="3729"/>
    </location>
</feature>
<feature type="compositionally biased region" description="Polar residues" evidence="1">
    <location>
        <begin position="3058"/>
        <end position="3079"/>
    </location>
</feature>
<feature type="region of interest" description="Disordered" evidence="1">
    <location>
        <begin position="1397"/>
        <end position="1469"/>
    </location>
</feature>
<feature type="compositionally biased region" description="Polar residues" evidence="1">
    <location>
        <begin position="4675"/>
        <end position="4684"/>
    </location>
</feature>
<feature type="region of interest" description="Disordered" evidence="1">
    <location>
        <begin position="1021"/>
        <end position="1044"/>
    </location>
</feature>
<dbReference type="InterPro" id="IPR016024">
    <property type="entry name" value="ARM-type_fold"/>
</dbReference>
<dbReference type="KEGG" id="lmi:LMXM_17_0990"/>
<feature type="region of interest" description="Disordered" evidence="1">
    <location>
        <begin position="202"/>
        <end position="235"/>
    </location>
</feature>
<feature type="compositionally biased region" description="Polar residues" evidence="1">
    <location>
        <begin position="2618"/>
        <end position="2629"/>
    </location>
</feature>
<feature type="region of interest" description="Disordered" evidence="1">
    <location>
        <begin position="2450"/>
        <end position="2469"/>
    </location>
</feature>
<feature type="compositionally biased region" description="Basic and acidic residues" evidence="1">
    <location>
        <begin position="4047"/>
        <end position="4056"/>
    </location>
</feature>
<feature type="compositionally biased region" description="Low complexity" evidence="1">
    <location>
        <begin position="565"/>
        <end position="581"/>
    </location>
</feature>
<gene>
    <name evidence="2" type="ORF">LMXM_17_0990</name>
</gene>
<feature type="region of interest" description="Disordered" evidence="1">
    <location>
        <begin position="1233"/>
        <end position="1263"/>
    </location>
</feature>
<feature type="region of interest" description="Disordered" evidence="1">
    <location>
        <begin position="4047"/>
        <end position="4077"/>
    </location>
</feature>
<feature type="region of interest" description="Disordered" evidence="1">
    <location>
        <begin position="3414"/>
        <end position="3434"/>
    </location>
</feature>
<feature type="compositionally biased region" description="Low complexity" evidence="1">
    <location>
        <begin position="4928"/>
        <end position="4944"/>
    </location>
</feature>
<feature type="compositionally biased region" description="Pro residues" evidence="1">
    <location>
        <begin position="5858"/>
        <end position="5871"/>
    </location>
</feature>
<feature type="region of interest" description="Disordered" evidence="1">
    <location>
        <begin position="4620"/>
        <end position="4741"/>
    </location>
</feature>
<feature type="region of interest" description="Disordered" evidence="1">
    <location>
        <begin position="2722"/>
        <end position="2748"/>
    </location>
</feature>
<dbReference type="PANTHER" id="PTHR13361:SF1">
    <property type="entry name" value="WW DOMAIN-BINDING PROTEIN 11"/>
    <property type="match status" value="1"/>
</dbReference>
<feature type="region of interest" description="Disordered" evidence="1">
    <location>
        <begin position="6398"/>
        <end position="6427"/>
    </location>
</feature>
<dbReference type="InterPro" id="IPR011989">
    <property type="entry name" value="ARM-like"/>
</dbReference>
<feature type="compositionally biased region" description="Low complexity" evidence="1">
    <location>
        <begin position="4986"/>
        <end position="4999"/>
    </location>
</feature>
<dbReference type="GeneID" id="13450590"/>
<name>E9AR71_LEIMU</name>
<feature type="compositionally biased region" description="Polar residues" evidence="1">
    <location>
        <begin position="4219"/>
        <end position="4228"/>
    </location>
</feature>
<feature type="region of interest" description="Disordered" evidence="1">
    <location>
        <begin position="88"/>
        <end position="112"/>
    </location>
</feature>
<dbReference type="OMA" id="QHHGRTH"/>
<reference evidence="2 3" key="1">
    <citation type="journal article" date="2011" name="Genome Res.">
        <title>Chromosome and gene copy number variation allow major structural change between species and strains of Leishmania.</title>
        <authorList>
            <person name="Rogers M.B."/>
            <person name="Hilley J.D."/>
            <person name="Dickens N.J."/>
            <person name="Wilkes J."/>
            <person name="Bates P.A."/>
            <person name="Depledge D.P."/>
            <person name="Harris D."/>
            <person name="Her Y."/>
            <person name="Herzyk P."/>
            <person name="Imamura H."/>
            <person name="Otto T.D."/>
            <person name="Sanders M."/>
            <person name="Seeger K."/>
            <person name="Dujardin J.C."/>
            <person name="Berriman M."/>
            <person name="Smith D.F."/>
            <person name="Hertz-Fowler C."/>
            <person name="Mottram J.C."/>
        </authorList>
    </citation>
    <scope>NUCLEOTIDE SEQUENCE [LARGE SCALE GENOMIC DNA]</scope>
    <source>
        <strain evidence="2 3">MHOM/GT/2001/U1103</strain>
    </source>
</reference>
<feature type="compositionally biased region" description="Low complexity" evidence="1">
    <location>
        <begin position="2726"/>
        <end position="2736"/>
    </location>
</feature>
<feature type="region of interest" description="Disordered" evidence="1">
    <location>
        <begin position="559"/>
        <end position="606"/>
    </location>
</feature>
<feature type="compositionally biased region" description="Low complexity" evidence="1">
    <location>
        <begin position="1780"/>
        <end position="1789"/>
    </location>
</feature>
<feature type="compositionally biased region" description="Low complexity" evidence="1">
    <location>
        <begin position="5955"/>
        <end position="5971"/>
    </location>
</feature>
<feature type="compositionally biased region" description="Basic and acidic residues" evidence="1">
    <location>
        <begin position="1728"/>
        <end position="1742"/>
    </location>
</feature>
<feature type="region of interest" description="Disordered" evidence="1">
    <location>
        <begin position="3227"/>
        <end position="3283"/>
    </location>
</feature>
<feature type="region of interest" description="Disordered" evidence="1">
    <location>
        <begin position="1687"/>
        <end position="1789"/>
    </location>
</feature>
<feature type="region of interest" description="Disordered" evidence="1">
    <location>
        <begin position="3058"/>
        <end position="3093"/>
    </location>
</feature>
<feature type="region of interest" description="Disordered" evidence="1">
    <location>
        <begin position="5164"/>
        <end position="5194"/>
    </location>
</feature>
<dbReference type="PhylomeDB" id="E9AR71"/>
<dbReference type="RefSeq" id="XP_003873964.1">
    <property type="nucleotide sequence ID" value="XM_003873915.1"/>
</dbReference>
<feature type="compositionally biased region" description="Low complexity" evidence="1">
    <location>
        <begin position="947"/>
        <end position="957"/>
    </location>
</feature>
<feature type="region of interest" description="Disordered" evidence="1">
    <location>
        <begin position="6297"/>
        <end position="6321"/>
    </location>
</feature>
<feature type="region of interest" description="Disordered" evidence="1">
    <location>
        <begin position="5344"/>
        <end position="5376"/>
    </location>
</feature>
<feature type="compositionally biased region" description="Low complexity" evidence="1">
    <location>
        <begin position="6246"/>
        <end position="6264"/>
    </location>
</feature>
<feature type="region of interest" description="Disordered" evidence="1">
    <location>
        <begin position="6238"/>
        <end position="6273"/>
    </location>
</feature>
<feature type="region of interest" description="Disordered" evidence="1">
    <location>
        <begin position="3298"/>
        <end position="3343"/>
    </location>
</feature>
<evidence type="ECO:0000256" key="1">
    <source>
        <dbReference type="SAM" id="MobiDB-lite"/>
    </source>
</evidence>
<feature type="compositionally biased region" description="Basic and acidic residues" evidence="1">
    <location>
        <begin position="1429"/>
        <end position="1439"/>
    </location>
</feature>
<dbReference type="EMBL" id="FR799570">
    <property type="protein sequence ID" value="CBZ25458.1"/>
    <property type="molecule type" value="Genomic_DNA"/>
</dbReference>
<feature type="region of interest" description="Disordered" evidence="1">
    <location>
        <begin position="5242"/>
        <end position="5273"/>
    </location>
</feature>
<sequence>MASAPPIDLEGFCLAVRHNVFANYRTLPVHCAQRSYEQLPVRYRAGLDAISADVLQQQQQRDQQQGSTDAVSASDEVANVAVSTSVGGGGAVNMGHPRGGRSEGSSTGLSAAAPGAAGYVTEGCHDPVTFIGMGYYGSGGRGGAWPATMNLSGSIGAASTATTPAASPSWLSRGESMCLDTSVFPSLPSCAMEERAAATIASPVSAPTTSTPGGAAAPGPMGSPLPSSSPTSAVTTTSATIGDAAAGAGLVSRVALLHHVQQTIQSFIARGEREVALHFIMATAPYRFSGTTDSDRVLAFFNQIRFFLPSPRFGIVMLAMEAWRSLYRPSVGAGAADCTHMTLELLALIETYLCHGRTYAEYVSGLLMLRAVLALAMENSPLCSRTAAVLLQHRSLLQGRLPTFLLAVWLILMEFYTIDDTVLPPRRVLRDLAANAMQDLFTVALELHMTLPVQNVVANAVSVFFTGPQPQAQLGLSPLVAALSGEAAVSVEVDHRGGAEASNNSSVNADTTAAGVKAAHSLYSSASNNAGKSVDSEAMMLPLRTLDVPAAAAAVGVRGSGAPGAGAARSPSPSRPTPSTGNGVSDDTANATMAPLPPHRVPGAGGASAVASVCLSRDPTESRRSALRTGVAAPASPAPQAPASSYRAVAKWMWASVKRAARRLSHSTSMPSPSPALATTAAVDGRRDTAEAAGGTQDTFSSAPGRVFAPSAFDLPRRMASARTMAANRHPSPPLLVEVLEDIFRESMEADLSERAEAVARSAGSAQQQGLLSTTSAVAGGRWLVQSSSSPFSQVARRVSVTNSTAGGGRGTMLSSYHALWQPSAVGLPLLRSGSWAQRRQQRRSFSVTAAAATTLGLESSALSDPVWGDIPFDGTVSDRDTLWTLPLARALRAAGRPQTLEATVAASTLTLGAFLCAWRIAGFSDETDSDYAGSRASRHLSGMATATAASPGASPTEVSIVPSGEPPLPRYFGPASGGAGSGDANPFTEGVVLPLLTPESLVAAAGSGVLAGCRDSLGESASLPHPSPATGSSTAMPPGVGASSGVFGVSTGEPEKPVSMLPTTISALASRTGASRCRGRLLASTATDADPEWQSVESAATNVYVPPVAGVAPPIVGAARATTGAARDEVSAATPAVSTDMAALLAVPPLPDPRASPSLHVAQGAVGTAAAPGNGFDNTGADHVPPAGLLGAAAGAVATPDAAGLVASATVAGRQSGLPATIPTSTAGLCRARAPPTEVADVSVSDDSRSQVGARGGDGTARLTMAAPRPAMTSGTADGRLNVAAPVPQTPSLSFFLPSWAAARVMERCVRPCWDAIGPAALSSTADGARAATRHTSAVVVTKEAEILLSSVVPLLSQYYVDALSASTVTAATQVLVNRAIQSVKSLSQGLRDCSSHLGANSRGGAPTETTTRAGSGGTTLPSSSAPRESDVAPRDSDMGASHNGAEPPVSSPRAAAPTGTASASAATTTATASTPFASPFSAWPAEDSALVDGTELLNAILFMTTVAERYPAVYERMIHQRLYPLLHHILLLHNAAVEEPQLWLSMPPSSAAVAAHFKVGDRARAAPPLVPPPQQLCSSQSVTSPTAMEGEAVIQRVRLITARAMYQRLAMPALVLLAHNMPDDACARRCYPLVVRLAQLGLRRPFSMASVTTALCICAVYPPLSRVCQSELVRAMAVVLATPDDGLSDGDDDGADNAAAPTASREAEADGVRARHHSRRAPPQARPEDEPRGTREEDAIASKPAGPTRAAVLSPRPFPMTAATAAASQASLPRPSSRRAAPTTAIAATGSAAPPMWRSRLNLQLFFPCSTNVGHLRLPAASMRAARRRQAVQTRLVKHHCFRAMSLFYSSWEGTTLLFLEVCLPYLWHPDAQLRLECVQCCMRWLLSDCWHSTDQALLHHHAATPTASAGGVDAAPSTALTSFRNRVTAAVTRAPVRDPRTTANSGSSAKGGVHGTAALRCLTTLSAPAPTQTGQVRVPYRAPPRQTAEVLRNGVSSGPAVPTATARAPGMSICTVQHHGRTHVNALREVVHHLVELAVCDPEPLIRKCALESLSPETYPLLYPHEPFVHQLFTVLWDSYMPNRSRAAVLLCALAPLNPSSIFPRLRQVLVQYTEDLTNSIARLAAPSLPAKRSSALLPVAPPGHIHEDALFVLFQIASRLKQSTQLYLPQLLSIVSSVLRSGSSPRGSVLQALHFLVALREDSTEEQSALFAPFFDLVAQQLIDGDGDTARLLATVAALQSLLQQFTGSAHSSSQTLPMVVERLHSLLYRKPSVVTEFAMAVLQLLGTISSIEPWDAEAAPRAPALLRRPQNRYPLPPLSSSAGVLGRGRAVRSRWLDRDERADSAAEALAQLQKADRFAPFTARAWCDTVLRALMRTVSGYVNGTMSQTQGGLCTCLAAIMNILTNTVAIHHLELYLPTVLTLVIDLLEKRQTRWRDIETAYQSSAHNPHSSTTTATGRGDGAATAVGPAEVGKINDSSEAIRLLFLRRLFDLVLVAGRRIGPMYPLLNVFLRGSWKTMSPRGLVQCCEVLDALCWAVPDLLRDDCDVWIPSLLEALIQYDALVVTHRRAHEGVPDSAPAAANTSTGAVATGIAAGAAVTPTESEETPTAPANTSRNFSASANRMSPARHGSVVADANDSSSSPLKKPHTPSQSLHSAAVVDGTEEAPWEQQLKLVYQALTLCLTSLQPLVPPLEKRFVAVSLSECLKSSHVPRGEAVRRTAAPTAAAAPTDGRTEQGAGFDAEHSATLATSTPSSLQSLWPATGATTASAVFDLMADPHEELISFLNACVCRPLLEYMVHSNLSTVSMKLVKNLLSRLESLSAVHEEALQRLWGAMSRRTASLLSQPEGSGGLSWMPDVASGSATCPDGSVGSLAAPARAQLEVKLREARELLHLQCARQHEEGGGSANVSGCGAGTSSLTAFYAAPRSASEALWFNNAALSRMWVQSADRAVTVRRYFPFDAVHTSWETEGEVQLLGCLLVSAAWHHPPSTTAFATTLHTYFAQRFGPDSVAVAYVRCICSSYYNLCMPLASAHDEEMVVKWAVQQQQRVATTGSGSDAGTESDTSLTTVTRSAVMRGPGLHDAAGQMTREGSADVILRHPRSPVAQATAAAAPARRSTAASPKGGAALSGLSGMGSRAVSWEEDAPALTIARGEGTSASSSAAATAFAGASGTRATTRWAQSNSAAASLGSVLTTTAIVRGDSTSDMALARPMVTYPSMERLDSSSDGRRSAEMNTTVRFSDHDEDQDGNGRTWTDSHYTRHARSSNGGSAMPHRAHISHQQLSANQLHQPQYPLPTGTATSTPLCGPNSLPRTITAHSTNGADTSPSTTHNHSPTTATLAIPVEAGVGGSLDNYVNASAPVGLSGLRSGSGSGSSFYPGSFFTSAVAAEGRVGCDGGACSGVVNSTPHHHHPHASLGAGDGGPSADVEAVYGRGSSEAVPPAHASVGGGTGVHLTTPICRPFQLPHPQPFPTGQSHAPYPVSSRASPNVNLGPQPAASPTGSAGMLGVGSFTAASVDHPWGVLGLPASAFSPVGGVGGGAPGGPGGTPPPWRFASIAASVTAADVASPNSFTMPPSSGGVGGATFPFAVASHDAAAVQQQACRRLSPLVSHPPLHHHLSSGTMAAPATATMRSRGGSGNDLSGHQLQPPPVHQAQRQLPPSPFSAEASATSATTWTAAAGAVRSTTTTAAGAPPLRAEARVFTSAVQSPAATTQTDNDGPTSPAAAAASDRLGKEAATSPCVAREMAEACAAFASAHEAGEVTHKNSLIAYFELHRSISGHGWRSWWEQFCLYLLQCSPDYCIQACEPFARQHHIAFSYSELLPLALLSTLPSCTVAELVAWLRALRDFYAFHTDPSAPVPQQVASGVARVAHDIRLYHRTFFPPEVVSRVVDVWLPESVVAELANRSLNPPLRILYLEQDLARFFSWGCTALLMVSADDVASALERTLFVQDPRFQQWLSAVAATASEMRSRDSAVARSPGRRRRSCKPVVRSAAAVAKSSSSTIGILTPSALELLGFHRAAALEYVRLYEEQQLSERRDSRRGVATEEDEAAQCSPGSTSKDTAARHHSSAAAARLIVGAMRCHICLCDFEAVLRLWEVVKGRGAADTTTAMTSSSLSTDGCSEASDGDSGSAVVRNNCRRASSCVLSPETARYVVMSAQALSRWDYVQEAAHYAFGCASAGGLSWTTGAPQAVQEHTHKSGGPAANSAVTPHVQQLPQPPGNPRWAEDVGEEGRAEQFLDKVFSSDLPPGTDGTVELRAVDHTRESLLQRQMEVFVGAALVAAHDYDGAKRALTAVRDGLRDSYAVFHSDNNRVKLEWSSVFQQLSDLEEGMHALEQVPAAQEGMGAVPTCTESGGTSAAWPGAKLPALDREINGKLFPEATVRRLRNITCRPVSATTTILQLFMIIAVRSAIAPVTWQLDNVLALGERLEKAGQPMRAVQVLHHYANLPVVATSFTTTAVKFKQQLSLEMLRRLIRNLSSEKDLREVHACVQTALRNDLWLARCAATRRMSAVSPTSSFSASPSAAAASSSWPLRNQLAMDGAAPRGSMLTAQELGPSLSHYQVDLLLLNVACRRRLAHVLLQRAPLAHRPSPVTVASATPDVSAPLADATASNSAPSWTSDAVRPPTNTLSLPIEVGRTPRRAATDVVEDEKASGTDPHSPASSSITRQPSDFPATAAAPLSARSGADSTAGAAAKSCTGDGAGCRHDSTESGCVDRSDTLPAREQRAKMDEAATTAMEESVEGREEGVLSLDSITGKTAMFAEYYLLEQAVAVTCYVPSVWREFGLVLFDVCMAIHAECRSTGDEETKQNFLAQSAKAIHGLQLAAQLWRSQSESVFSRGIGPFPATMPRRHGHARTALPSAHLLLKALYLAVTCEVIVQDDARAAAGATEATTAAAAAAAVVTTSSVSLAPFSASSPAPLPSSLGAGSKTAKDAEEAEMASGTGGGGRTCSVFTTPRALSASQRTEQPRAGACEAETAAGTKAENSRGPTGIESGADTTGQPYPHSASQPQPTAAAAAVTEQQGGFACLDFSPPSYLQWAAVAPFLLAAATHHHSLYAALRDMCVQSRDMLRQLVFPLIAMFEHGFGTMPAPQASHPRYRRASTAEEAPAATASRHLTSTFVALGSEGQEGGRQQQRSGLEASARVFEGEDGDEQVTGVSCSNSTEVPSLLEHPGVAEGDTSDAGLIAKRAAWTSVIEVTDGRHKGGRRVPCAALATSLLPTRASTSDSEAATLGGPTASYTMSASHRLVSPRERPLEEAEREVYSSLLADIAAASPGHRRLIQEAMQLHSFVRGLWEVPTAASRRRSSLGAAVGQDGMDASLASLGVVEGAPPPTQRAREAASSGAASHGATRGKGAASGFVPIDDAGGMHGEMELLLDGFCPLPAPLWLLPSVFGVGMTTGDAGGSRGHDNTGSDEGAWAGKAQSGGLGAGLDAAARGRPHGGQSGGPTSPASTAPATRTAGYRGARMDDGSGGVAGLPQSSATGLPASAAAAHDQRAAHSTTRSAVRFAPTAVPTIMHVRRYAVLKPAPHHQCEEVVFVMLSDGLVCRFRHAAPAVTNRSGEAFGACESPHGATDSANARLGQSRKSGAASAGAGAKDAPTVSGHSGAGGYVLPYALMEQIASLLLSHLPLTHLQRPFVLPLSVQDYMTMLPEHRTSPLILGAATAASVRSDDPQRWRHDMALLTGPSTGSSAAALRTATQLLDWSSDATRTPPSLYHLMDDYTVHLRVREMALAAQEAVEAYPALDLDAMQIAAETGRRPGVSADNAYPFNWAYGYPVSAPPTDEAAVALTKSHKYRDLVQRRRTNEERFDQLVAAAYDDGCVGPLIAFLQGILATRPSPPPPPSSSPPAPETQTGAAASANPASTTATATSPFSASSSAPAPPSFRSPEETFSMQQRLYAYAAVLPRTEAHLRSVLAALSAVVAGAEDRLTRESSTPSSSSSPLSPTVSPVLNTEKRRYGHRQAFTATQATSLSARELQACRLALFRLESARFRLALNDAFSADSSNASHWLEARRTYAKELSEWSVMEYLLDVHTRECGTVLVNTYDGHVAVHALGRYCLQPPPRQSRGACAKEAATYAADVAPLIVSPFPTHDATLFRLTPVLVAGLPLQSAHAAFQYHASSVLYEIFQYGRDLTGIATYGVDCVTAFAHAAAAPNAAPSPSSNTSSIETPLSTCRSEFSVTASGDFGAALPSRRATLRPEGNCACASGSVNAGAATEGGPGPSAAASPRRAGTKAAAAPPKKQREVPPPLESLVGVPAAATSAAPSSAFAALPARGAAQRHPNPPLDEGADASTLPPPPRCFDSSSFRLKLSYNVLLVLHEEAERSGRATMLRLLRSQREATEAQWLHVTPTSPSGDGDEGNAVEAKVSVAGHGAAEVKTGGTPPSPLSTAAGDDEDEDDRAPGLTSAFDLVAAMITAATDEENLLGVDGLCPHTWRRWAPHW</sequence>
<feature type="region of interest" description="Disordered" evidence="1">
    <location>
        <begin position="2602"/>
        <end position="2663"/>
    </location>
</feature>
<feature type="region of interest" description="Disordered" evidence="1">
    <location>
        <begin position="56"/>
        <end position="75"/>
    </location>
</feature>
<feature type="compositionally biased region" description="Low complexity" evidence="1">
    <location>
        <begin position="5465"/>
        <end position="5480"/>
    </location>
</feature>
<dbReference type="GO" id="GO:0005681">
    <property type="term" value="C:spliceosomal complex"/>
    <property type="evidence" value="ECO:0007669"/>
    <property type="project" value="TreeGrafter"/>
</dbReference>
<feature type="compositionally biased region" description="Polar residues" evidence="1">
    <location>
        <begin position="3319"/>
        <end position="3332"/>
    </location>
</feature>
<feature type="compositionally biased region" description="Low complexity" evidence="1">
    <location>
        <begin position="5606"/>
        <end position="5615"/>
    </location>
</feature>
<evidence type="ECO:0000313" key="2">
    <source>
        <dbReference type="EMBL" id="CBZ25458.1"/>
    </source>
</evidence>
<feature type="compositionally biased region" description="Low complexity" evidence="1">
    <location>
        <begin position="5358"/>
        <end position="5368"/>
    </location>
</feature>
<feature type="region of interest" description="Disordered" evidence="1">
    <location>
        <begin position="4207"/>
        <end position="4239"/>
    </location>
</feature>
<feature type="region of interest" description="Disordered" evidence="1">
    <location>
        <begin position="947"/>
        <end position="984"/>
    </location>
</feature>
<feature type="compositionally biased region" description="Polar residues" evidence="1">
    <location>
        <begin position="5173"/>
        <end position="5183"/>
    </location>
</feature>
<proteinExistence type="predicted"/>
<feature type="compositionally biased region" description="Low complexity" evidence="1">
    <location>
        <begin position="5022"/>
        <end position="5034"/>
    </location>
</feature>
<feature type="region of interest" description="Disordered" evidence="1">
    <location>
        <begin position="3112"/>
        <end position="3140"/>
    </location>
</feature>